<dbReference type="EMBL" id="BOQP01000036">
    <property type="protein sequence ID" value="GIM79114.1"/>
    <property type="molecule type" value="Genomic_DNA"/>
</dbReference>
<accession>A0A919SWT6</accession>
<name>A0A919SWT6_9ACTN</name>
<evidence type="ECO:0000313" key="1">
    <source>
        <dbReference type="EMBL" id="GIM79114.1"/>
    </source>
</evidence>
<reference evidence="1" key="1">
    <citation type="submission" date="2021-03" db="EMBL/GenBank/DDBJ databases">
        <title>Whole genome shotgun sequence of Actinoplanes consettensis NBRC 14913.</title>
        <authorList>
            <person name="Komaki H."/>
            <person name="Tamura T."/>
        </authorList>
    </citation>
    <scope>NUCLEOTIDE SEQUENCE</scope>
    <source>
        <strain evidence="1">NBRC 14913</strain>
    </source>
</reference>
<comment type="caution">
    <text evidence="1">The sequence shown here is derived from an EMBL/GenBank/DDBJ whole genome shotgun (WGS) entry which is preliminary data.</text>
</comment>
<gene>
    <name evidence="1" type="ORF">Aco04nite_63900</name>
</gene>
<organism evidence="1 2">
    <name type="scientific">Winogradskya consettensis</name>
    <dbReference type="NCBI Taxonomy" id="113560"/>
    <lineage>
        <taxon>Bacteria</taxon>
        <taxon>Bacillati</taxon>
        <taxon>Actinomycetota</taxon>
        <taxon>Actinomycetes</taxon>
        <taxon>Micromonosporales</taxon>
        <taxon>Micromonosporaceae</taxon>
        <taxon>Winogradskya</taxon>
    </lineage>
</organism>
<dbReference type="Proteomes" id="UP000680865">
    <property type="component" value="Unassembled WGS sequence"/>
</dbReference>
<keyword evidence="2" id="KW-1185">Reference proteome</keyword>
<proteinExistence type="predicted"/>
<sequence length="241" mass="26358">MVLGDLREDGKGLVGGAPPVAHDIAQSVMRRAGVDPSEHYRRLVVRTPPEPSVLAGLGETGSPDDGEIAMRWLSHPRARGRVEAIRAWRRLGVTRRTLLVPLLEDESAAVTRQAVAILRRDAVVDAAALRALLSAANPSHVRFAGYRLLTGGDAWQRLSTDLQLVADPDLRLRGHARADLTAWLDHEAATAYLAPGRDRAAAFEYLVEEARPVLGEDKTRLLRFHTGLTPATDRPRLHHSA</sequence>
<dbReference type="AlphaFoldDB" id="A0A919SWT6"/>
<protein>
    <submittedName>
        <fullName evidence="1">Uncharacterized protein</fullName>
    </submittedName>
</protein>
<evidence type="ECO:0000313" key="2">
    <source>
        <dbReference type="Proteomes" id="UP000680865"/>
    </source>
</evidence>